<protein>
    <submittedName>
        <fullName evidence="1">Uncharacterized protein</fullName>
    </submittedName>
</protein>
<evidence type="ECO:0000313" key="1">
    <source>
        <dbReference type="EMBL" id="SDO99053.1"/>
    </source>
</evidence>
<dbReference type="RefSeq" id="WP_090183979.1">
    <property type="nucleotide sequence ID" value="NZ_LT629705.1"/>
</dbReference>
<accession>A0A1H0P272</accession>
<proteinExistence type="predicted"/>
<evidence type="ECO:0000313" key="2">
    <source>
        <dbReference type="Proteomes" id="UP000198827"/>
    </source>
</evidence>
<reference evidence="1 2" key="1">
    <citation type="submission" date="2016-10" db="EMBL/GenBank/DDBJ databases">
        <authorList>
            <person name="de Groot N.N."/>
        </authorList>
    </citation>
    <scope>NUCLEOTIDE SEQUENCE [LARGE SCALE GENOMIC DNA]</scope>
    <source>
        <strain evidence="1 2">CECT 7543</strain>
    </source>
</reference>
<sequence length="90" mass="10012">MININRHQLYEKFDNALKEAGLLEDENFLTDRKVENALNLAVGYFTKVVSSPDVNNEGYVPDEVVFTTNTATGTALLCPHCRLKIAVVKA</sequence>
<dbReference type="EMBL" id="LT629705">
    <property type="protein sequence ID" value="SDO99053.1"/>
    <property type="molecule type" value="Genomic_DNA"/>
</dbReference>
<dbReference type="Proteomes" id="UP000198827">
    <property type="component" value="Chromosome I"/>
</dbReference>
<organism evidence="1 2">
    <name type="scientific">Pseudomonas arsenicoxydans</name>
    <dbReference type="NCBI Taxonomy" id="702115"/>
    <lineage>
        <taxon>Bacteria</taxon>
        <taxon>Pseudomonadati</taxon>
        <taxon>Pseudomonadota</taxon>
        <taxon>Gammaproteobacteria</taxon>
        <taxon>Pseudomonadales</taxon>
        <taxon>Pseudomonadaceae</taxon>
        <taxon>Pseudomonas</taxon>
    </lineage>
</organism>
<dbReference type="AlphaFoldDB" id="A0A1H0P272"/>
<gene>
    <name evidence="1" type="ORF">SAMN04489798_4392</name>
</gene>
<name>A0A1H0P272_9PSED</name>